<dbReference type="Gene3D" id="3.90.79.10">
    <property type="entry name" value="Nucleoside Triphosphate Pyrophosphohydrolase"/>
    <property type="match status" value="1"/>
</dbReference>
<evidence type="ECO:0000256" key="1">
    <source>
        <dbReference type="SAM" id="MobiDB-lite"/>
    </source>
</evidence>
<dbReference type="Pfam" id="PF21906">
    <property type="entry name" value="WHD_NrtR"/>
    <property type="match status" value="1"/>
</dbReference>
<dbReference type="InterPro" id="IPR015797">
    <property type="entry name" value="NUDIX_hydrolase-like_dom_sf"/>
</dbReference>
<dbReference type="InterPro" id="IPR036388">
    <property type="entry name" value="WH-like_DNA-bd_sf"/>
</dbReference>
<dbReference type="OrthoDB" id="9786141at2"/>
<protein>
    <submittedName>
        <fullName evidence="3">NAD regulator</fullName>
    </submittedName>
</protein>
<dbReference type="Gene3D" id="1.10.10.10">
    <property type="entry name" value="Winged helix-like DNA-binding domain superfamily/Winged helix DNA-binding domain"/>
    <property type="match status" value="1"/>
</dbReference>
<evidence type="ECO:0000313" key="4">
    <source>
        <dbReference type="Proteomes" id="UP000321523"/>
    </source>
</evidence>
<keyword evidence="4" id="KW-1185">Reference proteome</keyword>
<dbReference type="SUPFAM" id="SSF55811">
    <property type="entry name" value="Nudix"/>
    <property type="match status" value="1"/>
</dbReference>
<reference evidence="3 4" key="1">
    <citation type="submission" date="2019-07" db="EMBL/GenBank/DDBJ databases">
        <title>Whole genome shotgun sequence of Skermanella aerolata NBRC 106429.</title>
        <authorList>
            <person name="Hosoyama A."/>
            <person name="Uohara A."/>
            <person name="Ohji S."/>
            <person name="Ichikawa N."/>
        </authorList>
    </citation>
    <scope>NUCLEOTIDE SEQUENCE [LARGE SCALE GENOMIC DNA]</scope>
    <source>
        <strain evidence="3 4">NBRC 106429</strain>
    </source>
</reference>
<evidence type="ECO:0000313" key="3">
    <source>
        <dbReference type="EMBL" id="GEO36304.1"/>
    </source>
</evidence>
<dbReference type="InterPro" id="IPR054105">
    <property type="entry name" value="WHD_NrtR"/>
</dbReference>
<dbReference type="InterPro" id="IPR011213">
    <property type="entry name" value="NMN_biosyn"/>
</dbReference>
<organism evidence="3 4">
    <name type="scientific">Skermanella aerolata</name>
    <dbReference type="NCBI Taxonomy" id="393310"/>
    <lineage>
        <taxon>Bacteria</taxon>
        <taxon>Pseudomonadati</taxon>
        <taxon>Pseudomonadota</taxon>
        <taxon>Alphaproteobacteria</taxon>
        <taxon>Rhodospirillales</taxon>
        <taxon>Azospirillaceae</taxon>
        <taxon>Skermanella</taxon>
    </lineage>
</organism>
<dbReference type="CDD" id="cd18873">
    <property type="entry name" value="NUDIX_NadM_like"/>
    <property type="match status" value="1"/>
</dbReference>
<dbReference type="InterPro" id="IPR036390">
    <property type="entry name" value="WH_DNA-bd_sf"/>
</dbReference>
<dbReference type="SUPFAM" id="SSF46785">
    <property type="entry name" value="Winged helix' DNA-binding domain"/>
    <property type="match status" value="1"/>
</dbReference>
<feature type="region of interest" description="Disordered" evidence="1">
    <location>
        <begin position="213"/>
        <end position="234"/>
    </location>
</feature>
<dbReference type="Proteomes" id="UP000321523">
    <property type="component" value="Unassembled WGS sequence"/>
</dbReference>
<accession>A0A512DIJ8</accession>
<dbReference type="PIRSF" id="PIRSF019423">
    <property type="entry name" value="NMN_biosyn"/>
    <property type="match status" value="1"/>
</dbReference>
<feature type="domain" description="NrtR DNA-binding winged helix" evidence="2">
    <location>
        <begin position="260"/>
        <end position="320"/>
    </location>
</feature>
<evidence type="ECO:0000259" key="2">
    <source>
        <dbReference type="Pfam" id="PF21906"/>
    </source>
</evidence>
<name>A0A512DIJ8_9PROT</name>
<comment type="caution">
    <text evidence="3">The sequence shown here is derived from an EMBL/GenBank/DDBJ whole genome shotgun (WGS) entry which is preliminary data.</text>
</comment>
<dbReference type="AlphaFoldDB" id="A0A512DIJ8"/>
<sequence>MIGLTAVGVAVTGETPRVLVVRQVPPTAPAGDPVVEGMPAPHRDSLPFGPFDPQQHRTLESGLRDWVEQQTGLPLRYVEQLYTFGDRYRDHGELTGGPRVVSVGYLALVREAPLSGTGGAEWRDWYEFLPWEDWRDGRPPLVDRVIRPALRRWIDTSRDEAARDLRTERVGLSFGSGVEDTAWDFERALERYELLYEAGLVVEAQRDRDAIRAAGKADPITQRSSETPKALGKPMASDNRRFLAAALGRLRGKLKYRPLVFELLPPTFTLFRLQQVVEALSGVGLHKQNFRRLVASGGLVEPTGQVETLSRGRPAELFRFRREVLRERTSSGVGVPAVRAAD</sequence>
<proteinExistence type="predicted"/>
<dbReference type="EMBL" id="BJYZ01000002">
    <property type="protein sequence ID" value="GEO36304.1"/>
    <property type="molecule type" value="Genomic_DNA"/>
</dbReference>
<gene>
    <name evidence="3" type="ORF">SAE02_04520</name>
</gene>